<dbReference type="Proteomes" id="UP001500212">
    <property type="component" value="Unassembled WGS sequence"/>
</dbReference>
<name>A0ABP8TCY8_9ACTN</name>
<dbReference type="Pfam" id="PF11298">
    <property type="entry name" value="DUF3099"/>
    <property type="match status" value="1"/>
</dbReference>
<protein>
    <recommendedName>
        <fullName evidence="5">DUF3099 domain-containing protein</fullName>
    </recommendedName>
</protein>
<sequence length="104" mass="11643">MVYTVTDARRPLSEDIGYRERRYLLTMGVRALCFLLSIIFAVTLHGAWRWLAIVALLGAVLLPYVAVIFANGGREPDSASRFTPYEPNTVDRKEISGPRDEIGS</sequence>
<dbReference type="InterPro" id="IPR021449">
    <property type="entry name" value="DUF3099"/>
</dbReference>
<gene>
    <name evidence="3" type="ORF">GCM10023195_03040</name>
</gene>
<keyword evidence="4" id="KW-1185">Reference proteome</keyword>
<reference evidence="4" key="1">
    <citation type="journal article" date="2019" name="Int. J. Syst. Evol. Microbiol.">
        <title>The Global Catalogue of Microorganisms (GCM) 10K type strain sequencing project: providing services to taxonomists for standard genome sequencing and annotation.</title>
        <authorList>
            <consortium name="The Broad Institute Genomics Platform"/>
            <consortium name="The Broad Institute Genome Sequencing Center for Infectious Disease"/>
            <person name="Wu L."/>
            <person name="Ma J."/>
        </authorList>
    </citation>
    <scope>NUCLEOTIDE SEQUENCE [LARGE SCALE GENOMIC DNA]</scope>
    <source>
        <strain evidence="4">JCM 17938</strain>
    </source>
</reference>
<evidence type="ECO:0000313" key="4">
    <source>
        <dbReference type="Proteomes" id="UP001500212"/>
    </source>
</evidence>
<feature type="region of interest" description="Disordered" evidence="1">
    <location>
        <begin position="73"/>
        <end position="104"/>
    </location>
</feature>
<organism evidence="3 4">
    <name type="scientific">Actinoallomurus liliacearum</name>
    <dbReference type="NCBI Taxonomy" id="1080073"/>
    <lineage>
        <taxon>Bacteria</taxon>
        <taxon>Bacillati</taxon>
        <taxon>Actinomycetota</taxon>
        <taxon>Actinomycetes</taxon>
        <taxon>Streptosporangiales</taxon>
        <taxon>Thermomonosporaceae</taxon>
        <taxon>Actinoallomurus</taxon>
    </lineage>
</organism>
<evidence type="ECO:0000256" key="2">
    <source>
        <dbReference type="SAM" id="Phobius"/>
    </source>
</evidence>
<comment type="caution">
    <text evidence="3">The sequence shown here is derived from an EMBL/GenBank/DDBJ whole genome shotgun (WGS) entry which is preliminary data.</text>
</comment>
<accession>A0ABP8TCY8</accession>
<feature type="compositionally biased region" description="Basic and acidic residues" evidence="1">
    <location>
        <begin position="89"/>
        <end position="104"/>
    </location>
</feature>
<evidence type="ECO:0000313" key="3">
    <source>
        <dbReference type="EMBL" id="GAA4601282.1"/>
    </source>
</evidence>
<evidence type="ECO:0000256" key="1">
    <source>
        <dbReference type="SAM" id="MobiDB-lite"/>
    </source>
</evidence>
<keyword evidence="2" id="KW-1133">Transmembrane helix</keyword>
<keyword evidence="2" id="KW-0472">Membrane</keyword>
<evidence type="ECO:0008006" key="5">
    <source>
        <dbReference type="Google" id="ProtNLM"/>
    </source>
</evidence>
<dbReference type="RefSeq" id="WP_345346885.1">
    <property type="nucleotide sequence ID" value="NZ_BAABHJ010000001.1"/>
</dbReference>
<dbReference type="EMBL" id="BAABHJ010000001">
    <property type="protein sequence ID" value="GAA4601282.1"/>
    <property type="molecule type" value="Genomic_DNA"/>
</dbReference>
<feature type="transmembrane region" description="Helical" evidence="2">
    <location>
        <begin position="23"/>
        <end position="44"/>
    </location>
</feature>
<feature type="transmembrane region" description="Helical" evidence="2">
    <location>
        <begin position="50"/>
        <end position="71"/>
    </location>
</feature>
<proteinExistence type="predicted"/>
<keyword evidence="2" id="KW-0812">Transmembrane</keyword>